<feature type="compositionally biased region" description="Low complexity" evidence="1">
    <location>
        <begin position="523"/>
        <end position="539"/>
    </location>
</feature>
<feature type="region of interest" description="Disordered" evidence="1">
    <location>
        <begin position="516"/>
        <end position="654"/>
    </location>
</feature>
<feature type="region of interest" description="Disordered" evidence="1">
    <location>
        <begin position="131"/>
        <end position="150"/>
    </location>
</feature>
<keyword evidence="3" id="KW-1185">Reference proteome</keyword>
<feature type="compositionally biased region" description="Low complexity" evidence="1">
    <location>
        <begin position="212"/>
        <end position="224"/>
    </location>
</feature>
<comment type="caution">
    <text evidence="2">The sequence shown here is derived from an EMBL/GenBank/DDBJ whole genome shotgun (WGS) entry which is preliminary data.</text>
</comment>
<feature type="compositionally biased region" description="Basic and acidic residues" evidence="1">
    <location>
        <begin position="256"/>
        <end position="265"/>
    </location>
</feature>
<dbReference type="Proteomes" id="UP001642502">
    <property type="component" value="Unassembled WGS sequence"/>
</dbReference>
<feature type="region of interest" description="Disordered" evidence="1">
    <location>
        <begin position="212"/>
        <end position="311"/>
    </location>
</feature>
<feature type="compositionally biased region" description="Low complexity" evidence="1">
    <location>
        <begin position="583"/>
        <end position="614"/>
    </location>
</feature>
<evidence type="ECO:0000313" key="3">
    <source>
        <dbReference type="Proteomes" id="UP001642502"/>
    </source>
</evidence>
<gene>
    <name evidence="2" type="ORF">SEPCBS119000_003922</name>
</gene>
<accession>A0ABP0DRE5</accession>
<evidence type="ECO:0000313" key="2">
    <source>
        <dbReference type="EMBL" id="CAK7270116.1"/>
    </source>
</evidence>
<dbReference type="EMBL" id="CAWUON010000055">
    <property type="protein sequence ID" value="CAK7270116.1"/>
    <property type="molecule type" value="Genomic_DNA"/>
</dbReference>
<feature type="compositionally biased region" description="Low complexity" evidence="1">
    <location>
        <begin position="623"/>
        <end position="654"/>
    </location>
</feature>
<evidence type="ECO:0000256" key="1">
    <source>
        <dbReference type="SAM" id="MobiDB-lite"/>
    </source>
</evidence>
<reference evidence="2 3" key="1">
    <citation type="submission" date="2024-01" db="EMBL/GenBank/DDBJ databases">
        <authorList>
            <person name="Allen C."/>
            <person name="Tagirdzhanova G."/>
        </authorList>
    </citation>
    <scope>NUCLEOTIDE SEQUENCE [LARGE SCALE GENOMIC DNA]</scope>
    <source>
        <strain evidence="2 3">CBS 119000</strain>
    </source>
</reference>
<organism evidence="2 3">
    <name type="scientific">Sporothrix epigloea</name>
    <dbReference type="NCBI Taxonomy" id="1892477"/>
    <lineage>
        <taxon>Eukaryota</taxon>
        <taxon>Fungi</taxon>
        <taxon>Dikarya</taxon>
        <taxon>Ascomycota</taxon>
        <taxon>Pezizomycotina</taxon>
        <taxon>Sordariomycetes</taxon>
        <taxon>Sordariomycetidae</taxon>
        <taxon>Ophiostomatales</taxon>
        <taxon>Ophiostomataceae</taxon>
        <taxon>Sporothrix</taxon>
    </lineage>
</organism>
<evidence type="ECO:0008006" key="4">
    <source>
        <dbReference type="Google" id="ProtNLM"/>
    </source>
</evidence>
<feature type="compositionally biased region" description="Polar residues" evidence="1">
    <location>
        <begin position="232"/>
        <end position="241"/>
    </location>
</feature>
<protein>
    <recommendedName>
        <fullName evidence="4">Transcription factor</fullName>
    </recommendedName>
</protein>
<proteinExistence type="predicted"/>
<name>A0ABP0DRE5_9PEZI</name>
<sequence length="713" mass="73701">MAYQRSFSSNGFASPSASVSSSASAAAASPATVTFSIFQEGPGSPLIFAPPRGTPELQALIDLLIAVEAPASMKMDMIQRDFEAHTARTSERYKTYTVAAPATPTTPAMTTSPSTFTASPSPRFHGVFDSQHQASVTGREGSGSDSSLSLDASPAASDVAFSFSAPVLPMADFTVFPDYSPLNVNSGLLGNVFPMANDLTAAPMWSSTALTATTSTRPLSTSAPKQQRRRLSGSSSMQILTRTGEDVTHMSSRGTRTHEERESTRLVRQRGACPDCRRKKTRCNPDHAGSSMGRVDSARAGPYVPSVQSGRAKAEAEAAKAERARKEKVEGKKAAIAMTPVSLTPQAPNSDVLAGIEDWGGGGGSFGHAPQSDLDLFQDSFDWDLLAADQSQLFTEEDADLSLAAVLSMNLPVGTASGTASETAASVQSGSSSVSPSQLSISPSEIRFRYGHNVVETSSTRDMIPQLGSLVNATENSSNFSTSFVPAPLTEDFNFGDSASFFSAVDASIFQSCVQPGSAETDGLTPSSGQGSLSLLGGPTVKGLNVGDTRGLERHGTISGSDGNDLEECESGQLLTDTDDHGTLSPSLLPLPTSIAGDDSSGMLTGTTSSGASSESDDAPVPVSSATASQCSASATVSSGSQRLSPSPTSSLSPSLSPMAAAALLVGLTGVVDSLILAFLSWKAVPRAEDIPVLVPETRLEQMSLASALVACQ</sequence>